<comment type="caution">
    <text evidence="8">The sequence shown here is derived from an EMBL/GenBank/DDBJ whole genome shotgun (WGS) entry which is preliminary data.</text>
</comment>
<dbReference type="Proteomes" id="UP000019149">
    <property type="component" value="Unassembled WGS sequence"/>
</dbReference>
<evidence type="ECO:0000256" key="1">
    <source>
        <dbReference type="ARBA" id="ARBA00004141"/>
    </source>
</evidence>
<gene>
    <name evidence="8" type="ORF">EGR_06279</name>
</gene>
<reference evidence="8 9" key="1">
    <citation type="journal article" date="2013" name="Nat. Genet.">
        <title>The genome of the hydatid tapeworm Echinococcus granulosus.</title>
        <authorList>
            <person name="Zheng H."/>
            <person name="Zhang W."/>
            <person name="Zhang L."/>
            <person name="Zhang Z."/>
            <person name="Li J."/>
            <person name="Lu G."/>
            <person name="Zhu Y."/>
            <person name="Wang Y."/>
            <person name="Huang Y."/>
            <person name="Liu J."/>
            <person name="Kang H."/>
            <person name="Chen J."/>
            <person name="Wang L."/>
            <person name="Chen A."/>
            <person name="Yu S."/>
            <person name="Gao Z."/>
            <person name="Jin L."/>
            <person name="Gu W."/>
            <person name="Wang Z."/>
            <person name="Zhao L."/>
            <person name="Shi B."/>
            <person name="Wen H."/>
            <person name="Lin R."/>
            <person name="Jones M.K."/>
            <person name="Brejova B."/>
            <person name="Vinar T."/>
            <person name="Zhao G."/>
            <person name="McManus D.P."/>
            <person name="Chen Z."/>
            <person name="Zhou Y."/>
            <person name="Wang S."/>
        </authorList>
    </citation>
    <scope>NUCLEOTIDE SEQUENCE [LARGE SCALE GENOMIC DNA]</scope>
</reference>
<feature type="transmembrane region" description="Helical" evidence="7">
    <location>
        <begin position="82"/>
        <end position="100"/>
    </location>
</feature>
<dbReference type="PANTHER" id="PTHR12995">
    <property type="entry name" value="FI21814P1"/>
    <property type="match status" value="1"/>
</dbReference>
<evidence type="ECO:0000256" key="4">
    <source>
        <dbReference type="ARBA" id="ARBA00022989"/>
    </source>
</evidence>
<protein>
    <submittedName>
        <fullName evidence="8">Transmembrane protein 39A</fullName>
    </submittedName>
</protein>
<comment type="similarity">
    <text evidence="2">Belongs to the TMEM39 family.</text>
</comment>
<keyword evidence="5 7" id="KW-0472">Membrane</keyword>
<dbReference type="RefSeq" id="XP_024350051.1">
    <property type="nucleotide sequence ID" value="XM_024495528.1"/>
</dbReference>
<dbReference type="InterPro" id="IPR019397">
    <property type="entry name" value="Uncharacterised_TMEM39"/>
</dbReference>
<dbReference type="EMBL" id="APAU02000054">
    <property type="protein sequence ID" value="EUB58855.1"/>
    <property type="molecule type" value="Genomic_DNA"/>
</dbReference>
<feature type="region of interest" description="Disordered" evidence="6">
    <location>
        <begin position="646"/>
        <end position="695"/>
    </location>
</feature>
<feature type="transmembrane region" description="Helical" evidence="7">
    <location>
        <begin position="478"/>
        <end position="496"/>
    </location>
</feature>
<evidence type="ECO:0000256" key="6">
    <source>
        <dbReference type="SAM" id="MobiDB-lite"/>
    </source>
</evidence>
<feature type="transmembrane region" description="Helical" evidence="7">
    <location>
        <begin position="120"/>
        <end position="139"/>
    </location>
</feature>
<feature type="transmembrane region" description="Helical" evidence="7">
    <location>
        <begin position="151"/>
        <end position="171"/>
    </location>
</feature>
<evidence type="ECO:0000256" key="3">
    <source>
        <dbReference type="ARBA" id="ARBA00022692"/>
    </source>
</evidence>
<dbReference type="STRING" id="6210.W6UC98"/>
<dbReference type="OrthoDB" id="438179at2759"/>
<proteinExistence type="inferred from homology"/>
<accession>W6UC98</accession>
<keyword evidence="3 7" id="KW-0812">Transmembrane</keyword>
<evidence type="ECO:0000256" key="2">
    <source>
        <dbReference type="ARBA" id="ARBA00010737"/>
    </source>
</evidence>
<dbReference type="CTD" id="36341994"/>
<dbReference type="GeneID" id="36341994"/>
<organism evidence="8 9">
    <name type="scientific">Echinococcus granulosus</name>
    <name type="common">Hydatid tapeworm</name>
    <dbReference type="NCBI Taxonomy" id="6210"/>
    <lineage>
        <taxon>Eukaryota</taxon>
        <taxon>Metazoa</taxon>
        <taxon>Spiralia</taxon>
        <taxon>Lophotrochozoa</taxon>
        <taxon>Platyhelminthes</taxon>
        <taxon>Cestoda</taxon>
        <taxon>Eucestoda</taxon>
        <taxon>Cyclophyllidea</taxon>
        <taxon>Taeniidae</taxon>
        <taxon>Echinococcus</taxon>
        <taxon>Echinococcus granulosus group</taxon>
    </lineage>
</organism>
<dbReference type="OMA" id="VWEDERP"/>
<dbReference type="PANTHER" id="PTHR12995:SF4">
    <property type="entry name" value="FI21814P1"/>
    <property type="match status" value="1"/>
</dbReference>
<dbReference type="KEGG" id="egl:EGR_06279"/>
<keyword evidence="4 7" id="KW-1133">Transmembrane helix</keyword>
<evidence type="ECO:0000256" key="7">
    <source>
        <dbReference type="SAM" id="Phobius"/>
    </source>
</evidence>
<evidence type="ECO:0000313" key="9">
    <source>
        <dbReference type="Proteomes" id="UP000019149"/>
    </source>
</evidence>
<comment type="subcellular location">
    <subcellularLocation>
        <location evidence="1">Membrane</location>
        <topology evidence="1">Multi-pass membrane protein</topology>
    </subcellularLocation>
</comment>
<dbReference type="Pfam" id="PF10271">
    <property type="entry name" value="Tmp39"/>
    <property type="match status" value="2"/>
</dbReference>
<sequence length="708" mass="79609">MRCSVGASVRTTDGATTLSKGGVEPIRHILFPPIPVCGAMNFHLTKFAFSVVAVTLQYLNMYRTVWWLSRPWIKYPVDIDSIDYYLLSYILLMFVIPPAYEAFQHLYWRSVTPLRSFNCALVGFLGITLWCALQFHMVTRISYDFCIFPRQYLGVLLVVYQPIIFVIVYYYEPVKRMIHVVVEKARSINPRESIRFVQSQLKSLYQTLISRKMLQQYFSPCTPRSKAGGSQTARIPRYCHLLPLRYATVQPPLSSNVHPSTAVTFYTLRLSHKQQLVPLKHNCVRCSPNSAANMETAAQTVREEAEVLCADFNARLMDTIAGSAVATFYATILPCFFIRPRGLSVDLVWCMGHALLSGLTFFLLHWQYLLPPAYLDLLHRCALHLGSWQELSPTAHSGYLNWQAWSQLQTYAKGVHVKHIRGLFQAVGASNAAEPGNSSHSRLFFWFSSPTLVTNGLCYTAVVISLGQMCTLEWTFEWYKLLGLAAMSPFALLNLYRLLRNRTILSWVWEDERPIYETIPGSSPKIQETHANCLLFGAWNDSSKRGEGDSTASQIDYRGGACNPLPGNTPNNWLPNLATLRTALLRRLLYDMFAPLRNGKPSYAKVLLHPSSKPTSNTAKANEPIEQTVGVANDARSACEPMGALRSAVGRTNERSPRRPQPVWASAAADPAPRGPSTLHANGKPPRTKPNSNMCRLLNPPLAIIKEL</sequence>
<keyword evidence="9" id="KW-1185">Reference proteome</keyword>
<dbReference type="GO" id="GO:0016020">
    <property type="term" value="C:membrane"/>
    <property type="evidence" value="ECO:0007669"/>
    <property type="project" value="UniProtKB-SubCell"/>
</dbReference>
<feature type="transmembrane region" description="Helical" evidence="7">
    <location>
        <begin position="443"/>
        <end position="466"/>
    </location>
</feature>
<evidence type="ECO:0000313" key="8">
    <source>
        <dbReference type="EMBL" id="EUB58855.1"/>
    </source>
</evidence>
<dbReference type="AlphaFoldDB" id="W6UC98"/>
<evidence type="ECO:0000256" key="5">
    <source>
        <dbReference type="ARBA" id="ARBA00023136"/>
    </source>
</evidence>
<feature type="transmembrane region" description="Helical" evidence="7">
    <location>
        <begin position="347"/>
        <end position="368"/>
    </location>
</feature>
<feature type="transmembrane region" description="Helical" evidence="7">
    <location>
        <begin position="42"/>
        <end position="61"/>
    </location>
</feature>
<name>W6UC98_ECHGR</name>